<evidence type="ECO:0000256" key="5">
    <source>
        <dbReference type="ARBA" id="ARBA00021006"/>
    </source>
</evidence>
<dbReference type="GO" id="GO:0048039">
    <property type="term" value="F:ubiquinone binding"/>
    <property type="evidence" value="ECO:0007669"/>
    <property type="project" value="TreeGrafter"/>
</dbReference>
<name>A0A6F8AFC2_9HYME</name>
<feature type="transmembrane region" description="Helical" evidence="17">
    <location>
        <begin position="426"/>
        <end position="445"/>
    </location>
</feature>
<keyword evidence="15 17" id="KW-0472">Membrane</keyword>
<feature type="transmembrane region" description="Helical" evidence="17">
    <location>
        <begin position="89"/>
        <end position="108"/>
    </location>
</feature>
<sequence>MMKFFMMLMMLNFFKMKKIKLKFLMNLNLLILMFYWMLNMNLNNFYYSLIYYSFSFDYISYNLVMLTLWIINLSLMSNYLLLKNFFKNYYLFNMNILLMLLIFCFLSMNLMLFYIFFEASIIPIVLLIMGWGFQIDRIQSSMYMLFYTLFGSLPLLLMLIFLFKNFFSLVYMFMNMKVMNLDYSIFIYMLMFLGFLIKMPMYFLHLWLPKAHVEAPISGSMILAGIMLKLGSYGLIRFIMFMKFMFMKYNYIIINLSIIGGIYSSIICLNLNDYKMIVAYSSIVHMSSLMASMYLTMFGVMLVPYIMMIAPWVYVLSMFCLINFIYERIFSRSMNFIKGMINILPSISLLWFIFCVFNMSAPPSMNLISEIMIFNSLISWFNFLMMYLFMLTFFSSCYSIFLYSYIFHGKINLSLYNFYMINCREYLIIIMPLIPLMFIILKLNLMF</sequence>
<evidence type="ECO:0000256" key="1">
    <source>
        <dbReference type="ARBA" id="ARBA00003257"/>
    </source>
</evidence>
<evidence type="ECO:0000256" key="16">
    <source>
        <dbReference type="ARBA" id="ARBA00049551"/>
    </source>
</evidence>
<organism evidence="19">
    <name type="scientific">Diolcogaster sp. SNS-2016</name>
    <dbReference type="NCBI Taxonomy" id="1911508"/>
    <lineage>
        <taxon>Eukaryota</taxon>
        <taxon>Metazoa</taxon>
        <taxon>Ecdysozoa</taxon>
        <taxon>Arthropoda</taxon>
        <taxon>Hexapoda</taxon>
        <taxon>Insecta</taxon>
        <taxon>Pterygota</taxon>
        <taxon>Neoptera</taxon>
        <taxon>Endopterygota</taxon>
        <taxon>Hymenoptera</taxon>
        <taxon>Apocrita</taxon>
        <taxon>Ichneumonoidea</taxon>
        <taxon>Braconidae</taxon>
        <taxon>Microgastrinae</taxon>
        <taxon>Diolcogaster</taxon>
    </lineage>
</organism>
<keyword evidence="11 17" id="KW-1133">Transmembrane helix</keyword>
<dbReference type="PANTHER" id="PTHR43507:SF20">
    <property type="entry name" value="NADH-UBIQUINONE OXIDOREDUCTASE CHAIN 4"/>
    <property type="match status" value="1"/>
</dbReference>
<dbReference type="GO" id="GO:0003954">
    <property type="term" value="F:NADH dehydrogenase activity"/>
    <property type="evidence" value="ECO:0007669"/>
    <property type="project" value="TreeGrafter"/>
</dbReference>
<evidence type="ECO:0000256" key="6">
    <source>
        <dbReference type="ARBA" id="ARBA00022448"/>
    </source>
</evidence>
<comment type="function">
    <text evidence="1">Core subunit of the mitochondrial membrane respiratory chain NADH dehydrogenase (Complex I) that is believed to belong to the minimal assembly required for catalysis. Complex I functions in the transfer of electrons from NADH to the respiratory chain. The immediate electron acceptor for the enzyme is believed to be ubiquinone.</text>
</comment>
<dbReference type="PANTHER" id="PTHR43507">
    <property type="entry name" value="NADH-UBIQUINONE OXIDOREDUCTASE CHAIN 4"/>
    <property type="match status" value="1"/>
</dbReference>
<feature type="transmembrane region" description="Helical" evidence="17">
    <location>
        <begin position="114"/>
        <end position="133"/>
    </location>
</feature>
<feature type="transmembrane region" description="Helical" evidence="17">
    <location>
        <begin position="21"/>
        <end position="38"/>
    </location>
</feature>
<dbReference type="PROSITE" id="PS50262">
    <property type="entry name" value="G_PROTEIN_RECEP_F1_2"/>
    <property type="match status" value="1"/>
</dbReference>
<feature type="transmembrane region" description="Helical" evidence="17">
    <location>
        <begin position="380"/>
        <end position="405"/>
    </location>
</feature>
<evidence type="ECO:0000256" key="11">
    <source>
        <dbReference type="ARBA" id="ARBA00022989"/>
    </source>
</evidence>
<dbReference type="InterPro" id="IPR017452">
    <property type="entry name" value="GPCR_Rhodpsn_7TM"/>
</dbReference>
<dbReference type="InterPro" id="IPR001750">
    <property type="entry name" value="ND/Mrp_TM"/>
</dbReference>
<evidence type="ECO:0000256" key="15">
    <source>
        <dbReference type="ARBA" id="ARBA00023136"/>
    </source>
</evidence>
<dbReference type="GO" id="GO:0042773">
    <property type="term" value="P:ATP synthesis coupled electron transport"/>
    <property type="evidence" value="ECO:0007669"/>
    <property type="project" value="InterPro"/>
</dbReference>
<dbReference type="GO" id="GO:0008137">
    <property type="term" value="F:NADH dehydrogenase (ubiquinone) activity"/>
    <property type="evidence" value="ECO:0007669"/>
    <property type="project" value="UniProtKB-UniRule"/>
</dbReference>
<evidence type="ECO:0000259" key="18">
    <source>
        <dbReference type="PROSITE" id="PS50262"/>
    </source>
</evidence>
<dbReference type="PRINTS" id="PR01437">
    <property type="entry name" value="NUOXDRDTASE4"/>
</dbReference>
<evidence type="ECO:0000256" key="13">
    <source>
        <dbReference type="ARBA" id="ARBA00023075"/>
    </source>
</evidence>
<keyword evidence="10 17" id="KW-0249">Electron transport</keyword>
<evidence type="ECO:0000256" key="10">
    <source>
        <dbReference type="ARBA" id="ARBA00022982"/>
    </source>
</evidence>
<evidence type="ECO:0000256" key="4">
    <source>
        <dbReference type="ARBA" id="ARBA00012944"/>
    </source>
</evidence>
<evidence type="ECO:0000256" key="8">
    <source>
        <dbReference type="ARBA" id="ARBA00022692"/>
    </source>
</evidence>
<evidence type="ECO:0000256" key="9">
    <source>
        <dbReference type="ARBA" id="ARBA00022967"/>
    </source>
</evidence>
<keyword evidence="6 17" id="KW-0813">Transport</keyword>
<dbReference type="GO" id="GO:0031966">
    <property type="term" value="C:mitochondrial membrane"/>
    <property type="evidence" value="ECO:0007669"/>
    <property type="project" value="UniProtKB-SubCell"/>
</dbReference>
<evidence type="ECO:0000256" key="12">
    <source>
        <dbReference type="ARBA" id="ARBA00023027"/>
    </source>
</evidence>
<dbReference type="AlphaFoldDB" id="A0A6F8AFC2"/>
<proteinExistence type="inferred from homology"/>
<geneLocation type="mitochondrion" evidence="19"/>
<comment type="function">
    <text evidence="17">Core subunit of the mitochondrial membrane respiratory chain NADH dehydrogenase (Complex I) which catalyzes electron transfer from NADH through the respiratory chain, using ubiquinone as an electron acceptor. Essential for the catalytic activity and assembly of complex I.</text>
</comment>
<keyword evidence="14 17" id="KW-0496">Mitochondrion</keyword>
<feature type="transmembrane region" description="Helical" evidence="17">
    <location>
        <begin position="312"/>
        <end position="329"/>
    </location>
</feature>
<feature type="transmembrane region" description="Helical" evidence="17">
    <location>
        <begin position="283"/>
        <end position="306"/>
    </location>
</feature>
<dbReference type="EMBL" id="KT215854">
    <property type="protein sequence ID" value="APF47531.1"/>
    <property type="molecule type" value="Genomic_DNA"/>
</dbReference>
<keyword evidence="13 17" id="KW-0830">Ubiquinone</keyword>
<feature type="transmembrane region" description="Helical" evidence="17">
    <location>
        <begin position="58"/>
        <end position="82"/>
    </location>
</feature>
<keyword evidence="9" id="KW-1278">Translocase</keyword>
<protein>
    <recommendedName>
        <fullName evidence="5 17">NADH-ubiquinone oxidoreductase chain 4</fullName>
        <ecNumber evidence="4 17">7.1.1.2</ecNumber>
    </recommendedName>
</protein>
<dbReference type="GO" id="GO:0015990">
    <property type="term" value="P:electron transport coupled proton transport"/>
    <property type="evidence" value="ECO:0007669"/>
    <property type="project" value="TreeGrafter"/>
</dbReference>
<comment type="subcellular location">
    <subcellularLocation>
        <location evidence="2 17">Mitochondrion membrane</location>
        <topology evidence="2 17">Multi-pass membrane protein</topology>
    </subcellularLocation>
</comment>
<accession>A0A6F8AFC2</accession>
<comment type="catalytic activity">
    <reaction evidence="16 17">
        <text>a ubiquinone + NADH + 5 H(+)(in) = a ubiquinol + NAD(+) + 4 H(+)(out)</text>
        <dbReference type="Rhea" id="RHEA:29091"/>
        <dbReference type="Rhea" id="RHEA-COMP:9565"/>
        <dbReference type="Rhea" id="RHEA-COMP:9566"/>
        <dbReference type="ChEBI" id="CHEBI:15378"/>
        <dbReference type="ChEBI" id="CHEBI:16389"/>
        <dbReference type="ChEBI" id="CHEBI:17976"/>
        <dbReference type="ChEBI" id="CHEBI:57540"/>
        <dbReference type="ChEBI" id="CHEBI:57945"/>
        <dbReference type="EC" id="7.1.1.2"/>
    </reaction>
</comment>
<dbReference type="Pfam" id="PF00361">
    <property type="entry name" value="Proton_antipo_M"/>
    <property type="match status" value="1"/>
</dbReference>
<evidence type="ECO:0000256" key="14">
    <source>
        <dbReference type="ARBA" id="ARBA00023128"/>
    </source>
</evidence>
<dbReference type="InterPro" id="IPR000260">
    <property type="entry name" value="NADH4_N"/>
</dbReference>
<feature type="transmembrane region" description="Helical" evidence="17">
    <location>
        <begin position="252"/>
        <end position="271"/>
    </location>
</feature>
<dbReference type="Pfam" id="PF01059">
    <property type="entry name" value="Oxidored_q5_N"/>
    <property type="match status" value="1"/>
</dbReference>
<feature type="transmembrane region" description="Helical" evidence="17">
    <location>
        <begin position="341"/>
        <end position="360"/>
    </location>
</feature>
<reference evidence="19" key="1">
    <citation type="submission" date="2015-06" db="EMBL/GenBank/DDBJ databases">
        <title>Diolcogaster sp. mitochondrion, partial genome.</title>
        <authorList>
            <person name="Song S.N."/>
            <person name="Chen X.X."/>
        </authorList>
    </citation>
    <scope>NUCLEOTIDE SEQUENCE</scope>
</reference>
<evidence type="ECO:0000313" key="19">
    <source>
        <dbReference type="EMBL" id="APF47531.1"/>
    </source>
</evidence>
<feature type="domain" description="G-protein coupled receptors family 1 profile" evidence="18">
    <location>
        <begin position="77"/>
        <end position="403"/>
    </location>
</feature>
<gene>
    <name evidence="19" type="primary">ND4</name>
</gene>
<keyword evidence="12 17" id="KW-0520">NAD</keyword>
<comment type="similarity">
    <text evidence="3 17">Belongs to the complex I subunit 4 family.</text>
</comment>
<feature type="transmembrane region" description="Helical" evidence="17">
    <location>
        <begin position="145"/>
        <end position="173"/>
    </location>
</feature>
<feature type="transmembrane region" description="Helical" evidence="17">
    <location>
        <begin position="220"/>
        <end position="240"/>
    </location>
</feature>
<evidence type="ECO:0000256" key="2">
    <source>
        <dbReference type="ARBA" id="ARBA00004225"/>
    </source>
</evidence>
<keyword evidence="7 17" id="KW-0679">Respiratory chain</keyword>
<evidence type="ECO:0000256" key="3">
    <source>
        <dbReference type="ARBA" id="ARBA00009025"/>
    </source>
</evidence>
<evidence type="ECO:0000256" key="17">
    <source>
        <dbReference type="RuleBase" id="RU003297"/>
    </source>
</evidence>
<dbReference type="EC" id="7.1.1.2" evidence="4 17"/>
<feature type="transmembrane region" description="Helical" evidence="17">
    <location>
        <begin position="185"/>
        <end position="208"/>
    </location>
</feature>
<keyword evidence="8 17" id="KW-0812">Transmembrane</keyword>
<evidence type="ECO:0000256" key="7">
    <source>
        <dbReference type="ARBA" id="ARBA00022660"/>
    </source>
</evidence>
<dbReference type="InterPro" id="IPR003918">
    <property type="entry name" value="NADH_UbQ_OxRdtase"/>
</dbReference>